<keyword evidence="2 5" id="KW-0238">DNA-binding</keyword>
<keyword evidence="1" id="KW-0805">Transcription regulation</keyword>
<dbReference type="Gene3D" id="1.10.10.60">
    <property type="entry name" value="Homeodomain-like"/>
    <property type="match status" value="2"/>
</dbReference>
<evidence type="ECO:0000313" key="6">
    <source>
        <dbReference type="Proteomes" id="UP000275394"/>
    </source>
</evidence>
<dbReference type="AlphaFoldDB" id="A0A3N2DPN7"/>
<dbReference type="Pfam" id="PF02311">
    <property type="entry name" value="AraC_binding"/>
    <property type="match status" value="1"/>
</dbReference>
<dbReference type="Gene3D" id="2.60.120.10">
    <property type="entry name" value="Jelly Rolls"/>
    <property type="match status" value="1"/>
</dbReference>
<protein>
    <submittedName>
        <fullName evidence="5">AraC-like DNA-binding protein</fullName>
    </submittedName>
</protein>
<feature type="domain" description="HTH araC/xylS-type" evidence="4">
    <location>
        <begin position="144"/>
        <end position="240"/>
    </location>
</feature>
<evidence type="ECO:0000256" key="2">
    <source>
        <dbReference type="ARBA" id="ARBA00023125"/>
    </source>
</evidence>
<proteinExistence type="predicted"/>
<sequence>MPLIHHLRSYAKAFEKHFHQHDDKVQLAYIHSGCCIIATRSDSTLAVSGQLLWIPSGVEHRLEVLKNTRISVLYTQAEELPSFSDTMCTLTVDGLFVQLMRYINEAKIDNNDEIPAHYLAVVKDQLSQQTVKDDGCKATGEVDRRLLPVIQRLTLEPDIKLSLEDFAESCGASARTLNRLFQKCFGQPFRNLRQQIVMEKAQQLNRQGIAHTEIALDLGYNSLSAFSTAFNKFLRGQSAH</sequence>
<dbReference type="Proteomes" id="UP000275394">
    <property type="component" value="Unassembled WGS sequence"/>
</dbReference>
<accession>A0A3N2DPN7</accession>
<dbReference type="PANTHER" id="PTHR11019:SF159">
    <property type="entry name" value="TRANSCRIPTIONAL REGULATOR-RELATED"/>
    <property type="match status" value="1"/>
</dbReference>
<evidence type="ECO:0000313" key="5">
    <source>
        <dbReference type="EMBL" id="ROS01771.1"/>
    </source>
</evidence>
<comment type="caution">
    <text evidence="5">The sequence shown here is derived from an EMBL/GenBank/DDBJ whole genome shotgun (WGS) entry which is preliminary data.</text>
</comment>
<name>A0A3N2DPN7_9GAMM</name>
<dbReference type="SMART" id="SM00342">
    <property type="entry name" value="HTH_ARAC"/>
    <property type="match status" value="1"/>
</dbReference>
<dbReference type="GO" id="GO:0043565">
    <property type="term" value="F:sequence-specific DNA binding"/>
    <property type="evidence" value="ECO:0007669"/>
    <property type="project" value="InterPro"/>
</dbReference>
<dbReference type="PANTHER" id="PTHR11019">
    <property type="entry name" value="HTH-TYPE TRANSCRIPTIONAL REGULATOR NIMR"/>
    <property type="match status" value="1"/>
</dbReference>
<dbReference type="InterPro" id="IPR003313">
    <property type="entry name" value="AraC-bd"/>
</dbReference>
<dbReference type="InterPro" id="IPR014710">
    <property type="entry name" value="RmlC-like_jellyroll"/>
</dbReference>
<organism evidence="5 6">
    <name type="scientific">Sinobacterium caligoides</name>
    <dbReference type="NCBI Taxonomy" id="933926"/>
    <lineage>
        <taxon>Bacteria</taxon>
        <taxon>Pseudomonadati</taxon>
        <taxon>Pseudomonadota</taxon>
        <taxon>Gammaproteobacteria</taxon>
        <taxon>Cellvibrionales</taxon>
        <taxon>Spongiibacteraceae</taxon>
        <taxon>Sinobacterium</taxon>
    </lineage>
</organism>
<dbReference type="InterPro" id="IPR009057">
    <property type="entry name" value="Homeodomain-like_sf"/>
</dbReference>
<evidence type="ECO:0000256" key="1">
    <source>
        <dbReference type="ARBA" id="ARBA00023015"/>
    </source>
</evidence>
<gene>
    <name evidence="5" type="ORF">EDC56_2216</name>
</gene>
<dbReference type="GO" id="GO:0003700">
    <property type="term" value="F:DNA-binding transcription factor activity"/>
    <property type="evidence" value="ECO:0007669"/>
    <property type="project" value="InterPro"/>
</dbReference>
<keyword evidence="6" id="KW-1185">Reference proteome</keyword>
<evidence type="ECO:0000256" key="3">
    <source>
        <dbReference type="ARBA" id="ARBA00023163"/>
    </source>
</evidence>
<dbReference type="SUPFAM" id="SSF46689">
    <property type="entry name" value="Homeodomain-like"/>
    <property type="match status" value="1"/>
</dbReference>
<dbReference type="PROSITE" id="PS01124">
    <property type="entry name" value="HTH_ARAC_FAMILY_2"/>
    <property type="match status" value="1"/>
</dbReference>
<dbReference type="SUPFAM" id="SSF51182">
    <property type="entry name" value="RmlC-like cupins"/>
    <property type="match status" value="1"/>
</dbReference>
<dbReference type="InterPro" id="IPR011051">
    <property type="entry name" value="RmlC_Cupin_sf"/>
</dbReference>
<dbReference type="OrthoDB" id="9783876at2"/>
<dbReference type="InterPro" id="IPR018060">
    <property type="entry name" value="HTH_AraC"/>
</dbReference>
<dbReference type="Pfam" id="PF12833">
    <property type="entry name" value="HTH_18"/>
    <property type="match status" value="1"/>
</dbReference>
<keyword evidence="3" id="KW-0804">Transcription</keyword>
<reference evidence="5 6" key="1">
    <citation type="submission" date="2018-11" db="EMBL/GenBank/DDBJ databases">
        <title>Genomic Encyclopedia of Type Strains, Phase IV (KMG-IV): sequencing the most valuable type-strain genomes for metagenomic binning, comparative biology and taxonomic classification.</title>
        <authorList>
            <person name="Goeker M."/>
        </authorList>
    </citation>
    <scope>NUCLEOTIDE SEQUENCE [LARGE SCALE GENOMIC DNA]</scope>
    <source>
        <strain evidence="5 6">DSM 100316</strain>
    </source>
</reference>
<dbReference type="EMBL" id="RKHR01000004">
    <property type="protein sequence ID" value="ROS01771.1"/>
    <property type="molecule type" value="Genomic_DNA"/>
</dbReference>
<evidence type="ECO:0000259" key="4">
    <source>
        <dbReference type="PROSITE" id="PS01124"/>
    </source>
</evidence>